<dbReference type="GeneID" id="99789694"/>
<keyword evidence="8" id="KW-1185">Reference proteome</keyword>
<keyword evidence="4 5" id="KW-0472">Membrane</keyword>
<sequence length="136" mass="14024">MNTTQTATTATSSQPSKLAKIGLWSLQILGAAAFLAAGGFKLAGAPMMVQIFDQIGIGQWFRLLTGVVEVVGGVLLLIPRLAGLGGLLLAVTMVFATGTHLFVIGGNPAPAIVLLLITSTVAWARRSQLAALAGRR</sequence>
<dbReference type="Proteomes" id="UP000430232">
    <property type="component" value="Unassembled WGS sequence"/>
</dbReference>
<evidence type="ECO:0000313" key="8">
    <source>
        <dbReference type="Proteomes" id="UP000430232"/>
    </source>
</evidence>
<keyword evidence="2 5" id="KW-0812">Transmembrane</keyword>
<protein>
    <submittedName>
        <fullName evidence="6">DoxX family membrane protein</fullName>
    </submittedName>
</protein>
<organism evidence="6 8">
    <name type="scientific">Burkholderia latens</name>
    <dbReference type="NCBI Taxonomy" id="488446"/>
    <lineage>
        <taxon>Bacteria</taxon>
        <taxon>Pseudomonadati</taxon>
        <taxon>Pseudomonadota</taxon>
        <taxon>Betaproteobacteria</taxon>
        <taxon>Burkholderiales</taxon>
        <taxon>Burkholderiaceae</taxon>
        <taxon>Burkholderia</taxon>
        <taxon>Burkholderia cepacia complex</taxon>
    </lineage>
</organism>
<dbReference type="EMBL" id="CABVPL010000013">
    <property type="protein sequence ID" value="VWB53219.1"/>
    <property type="molecule type" value="Genomic_DNA"/>
</dbReference>
<evidence type="ECO:0000256" key="2">
    <source>
        <dbReference type="ARBA" id="ARBA00022692"/>
    </source>
</evidence>
<proteinExistence type="predicted"/>
<dbReference type="AlphaFoldDB" id="A0A6H9T2Q6"/>
<name>A0A6H9T2Q6_9BURK</name>
<evidence type="ECO:0000256" key="4">
    <source>
        <dbReference type="ARBA" id="ARBA00023136"/>
    </source>
</evidence>
<evidence type="ECO:0000256" key="5">
    <source>
        <dbReference type="SAM" id="Phobius"/>
    </source>
</evidence>
<dbReference type="EMBL" id="VZOJ01000017">
    <property type="protein sequence ID" value="KAB0643056.1"/>
    <property type="molecule type" value="Genomic_DNA"/>
</dbReference>
<dbReference type="GO" id="GO:0016020">
    <property type="term" value="C:membrane"/>
    <property type="evidence" value="ECO:0007669"/>
    <property type="project" value="UniProtKB-SubCell"/>
</dbReference>
<evidence type="ECO:0000256" key="3">
    <source>
        <dbReference type="ARBA" id="ARBA00022989"/>
    </source>
</evidence>
<dbReference type="RefSeq" id="WP_151064000.1">
    <property type="nucleotide sequence ID" value="NZ_CABVPL010000013.1"/>
</dbReference>
<evidence type="ECO:0000313" key="7">
    <source>
        <dbReference type="EMBL" id="VWB53219.1"/>
    </source>
</evidence>
<evidence type="ECO:0000313" key="6">
    <source>
        <dbReference type="EMBL" id="KAB0643056.1"/>
    </source>
</evidence>
<feature type="transmembrane region" description="Helical" evidence="5">
    <location>
        <begin position="21"/>
        <end position="40"/>
    </location>
</feature>
<reference evidence="7 9" key="2">
    <citation type="submission" date="2019-09" db="EMBL/GenBank/DDBJ databases">
        <authorList>
            <person name="Depoorter E."/>
        </authorList>
    </citation>
    <scope>NUCLEOTIDE SEQUENCE [LARGE SCALE GENOMIC DNA]</scope>
    <source>
        <strain evidence="7">LMG 24064</strain>
    </source>
</reference>
<feature type="transmembrane region" description="Helical" evidence="5">
    <location>
        <begin position="60"/>
        <end position="78"/>
    </location>
</feature>
<dbReference type="InterPro" id="IPR032808">
    <property type="entry name" value="DoxX"/>
</dbReference>
<evidence type="ECO:0000256" key="1">
    <source>
        <dbReference type="ARBA" id="ARBA00004141"/>
    </source>
</evidence>
<dbReference type="OrthoDB" id="3576439at2"/>
<feature type="transmembrane region" description="Helical" evidence="5">
    <location>
        <begin position="85"/>
        <end position="103"/>
    </location>
</feature>
<comment type="subcellular location">
    <subcellularLocation>
        <location evidence="1">Membrane</location>
        <topology evidence="1">Multi-pass membrane protein</topology>
    </subcellularLocation>
</comment>
<feature type="transmembrane region" description="Helical" evidence="5">
    <location>
        <begin position="109"/>
        <end position="126"/>
    </location>
</feature>
<accession>A0A6H9T2Q6</accession>
<dbReference type="Proteomes" id="UP000494222">
    <property type="component" value="Unassembled WGS sequence"/>
</dbReference>
<reference evidence="6 8" key="1">
    <citation type="submission" date="2019-09" db="EMBL/GenBank/DDBJ databases">
        <title>Draft genome sequences of 48 bacterial type strains from the CCUG.</title>
        <authorList>
            <person name="Tunovic T."/>
            <person name="Pineiro-Iglesias B."/>
            <person name="Unosson C."/>
            <person name="Inganas E."/>
            <person name="Ohlen M."/>
            <person name="Cardew S."/>
            <person name="Jensie-Markopoulos S."/>
            <person name="Salva-Serra F."/>
            <person name="Jaen-Luchoro D."/>
            <person name="Karlsson R."/>
            <person name="Svensson-Stadler L."/>
            <person name="Chun J."/>
            <person name="Moore E."/>
        </authorList>
    </citation>
    <scope>NUCLEOTIDE SEQUENCE [LARGE SCALE GENOMIC DNA]</scope>
    <source>
        <strain evidence="6 8">CCUG 54555</strain>
    </source>
</reference>
<gene>
    <name evidence="7" type="ORF">BLA24064_02430</name>
    <name evidence="6" type="ORF">F7R21_09305</name>
</gene>
<dbReference type="Pfam" id="PF13564">
    <property type="entry name" value="DoxX_2"/>
    <property type="match status" value="1"/>
</dbReference>
<evidence type="ECO:0000313" key="9">
    <source>
        <dbReference type="Proteomes" id="UP000494222"/>
    </source>
</evidence>
<keyword evidence="3 5" id="KW-1133">Transmembrane helix</keyword>